<evidence type="ECO:0000313" key="3">
    <source>
        <dbReference type="EMBL" id="VEN46480.1"/>
    </source>
</evidence>
<dbReference type="Proteomes" id="UP000410492">
    <property type="component" value="Unassembled WGS sequence"/>
</dbReference>
<dbReference type="AlphaFoldDB" id="A0A653CHE9"/>
<dbReference type="GO" id="GO:0035099">
    <property type="term" value="P:hemocyte migration"/>
    <property type="evidence" value="ECO:0007669"/>
    <property type="project" value="TreeGrafter"/>
</dbReference>
<proteinExistence type="inferred from homology"/>
<organism evidence="3 4">
    <name type="scientific">Callosobruchus maculatus</name>
    <name type="common">Southern cowpea weevil</name>
    <name type="synonym">Pulse bruchid</name>
    <dbReference type="NCBI Taxonomy" id="64391"/>
    <lineage>
        <taxon>Eukaryota</taxon>
        <taxon>Metazoa</taxon>
        <taxon>Ecdysozoa</taxon>
        <taxon>Arthropoda</taxon>
        <taxon>Hexapoda</taxon>
        <taxon>Insecta</taxon>
        <taxon>Pterygota</taxon>
        <taxon>Neoptera</taxon>
        <taxon>Endopterygota</taxon>
        <taxon>Coleoptera</taxon>
        <taxon>Polyphaga</taxon>
        <taxon>Cucujiformia</taxon>
        <taxon>Chrysomeloidea</taxon>
        <taxon>Chrysomelidae</taxon>
        <taxon>Bruchinae</taxon>
        <taxon>Bruchini</taxon>
        <taxon>Callosobruchus</taxon>
    </lineage>
</organism>
<evidence type="ECO:0000313" key="4">
    <source>
        <dbReference type="Proteomes" id="UP000410492"/>
    </source>
</evidence>
<evidence type="ECO:0000256" key="1">
    <source>
        <dbReference type="RuleBase" id="RU003818"/>
    </source>
</evidence>
<dbReference type="PANTHER" id="PTHR21719:SF1">
    <property type="entry name" value="FI06402P-RELATED"/>
    <property type="match status" value="1"/>
</dbReference>
<dbReference type="OrthoDB" id="6370328at2759"/>
<feature type="domain" description="Platelet-derived growth factor (PDGF) family profile" evidence="2">
    <location>
        <begin position="8"/>
        <end position="108"/>
    </location>
</feature>
<keyword evidence="1" id="KW-0339">Growth factor</keyword>
<dbReference type="PROSITE" id="PS50278">
    <property type="entry name" value="PDGF_2"/>
    <property type="match status" value="1"/>
</dbReference>
<sequence>FSESKAKAVIEHYERVSQQSKCEKPLPRVISVQSEYPNSSKIYTPACTVLYRCADDSGCCSQHSRCQFKSRVLVQLWFYTRTTGSPNHQVEKLEFYNHTECECKDKSTGKGPFKHTSLGSDVENLQRCKCPSYFQVIVDPDRGSWNPCSCDCVKGNSDCLQLKEGNEHFSLNDRMCIQQEKCTVPRCEHGNFNMEAGKCPSKKEKIEGYRKIRVQKYN</sequence>
<dbReference type="GO" id="GO:0016020">
    <property type="term" value="C:membrane"/>
    <property type="evidence" value="ECO:0007669"/>
    <property type="project" value="InterPro"/>
</dbReference>
<dbReference type="InterPro" id="IPR000072">
    <property type="entry name" value="PDGF/VEGF_dom"/>
</dbReference>
<protein>
    <recommendedName>
        <fullName evidence="2">Platelet-derived growth factor (PDGF) family profile domain-containing protein</fullName>
    </recommendedName>
</protein>
<dbReference type="SMART" id="SM00141">
    <property type="entry name" value="PDGF"/>
    <property type="match status" value="1"/>
</dbReference>
<dbReference type="GO" id="GO:0008083">
    <property type="term" value="F:growth factor activity"/>
    <property type="evidence" value="ECO:0007669"/>
    <property type="project" value="UniProtKB-KW"/>
</dbReference>
<evidence type="ECO:0000259" key="2">
    <source>
        <dbReference type="PROSITE" id="PS50278"/>
    </source>
</evidence>
<dbReference type="PANTHER" id="PTHR21719">
    <property type="entry name" value="FI06402P-RELATED"/>
    <property type="match status" value="1"/>
</dbReference>
<keyword evidence="4" id="KW-1185">Reference proteome</keyword>
<dbReference type="Pfam" id="PF00341">
    <property type="entry name" value="PDGF"/>
    <property type="match status" value="1"/>
</dbReference>
<reference evidence="3 4" key="1">
    <citation type="submission" date="2019-01" db="EMBL/GenBank/DDBJ databases">
        <authorList>
            <person name="Sayadi A."/>
        </authorList>
    </citation>
    <scope>NUCLEOTIDE SEQUENCE [LARGE SCALE GENOMIC DNA]</scope>
</reference>
<dbReference type="SUPFAM" id="SSF57501">
    <property type="entry name" value="Cystine-knot cytokines"/>
    <property type="match status" value="1"/>
</dbReference>
<dbReference type="EMBL" id="CAACVG010007664">
    <property type="protein sequence ID" value="VEN46480.1"/>
    <property type="molecule type" value="Genomic_DNA"/>
</dbReference>
<dbReference type="InterPro" id="IPR029034">
    <property type="entry name" value="Cystine-knot_cytokine"/>
</dbReference>
<feature type="non-terminal residue" evidence="3">
    <location>
        <position position="1"/>
    </location>
</feature>
<name>A0A653CHE9_CALMS</name>
<comment type="similarity">
    <text evidence="1">Belongs to the PDGF/VEGF growth factor family.</text>
</comment>
<dbReference type="Gene3D" id="2.10.90.10">
    <property type="entry name" value="Cystine-knot cytokines"/>
    <property type="match status" value="1"/>
</dbReference>
<gene>
    <name evidence="3" type="ORF">CALMAC_LOCUS8555</name>
</gene>
<accession>A0A653CHE9</accession>